<feature type="non-terminal residue" evidence="2">
    <location>
        <position position="160"/>
    </location>
</feature>
<feature type="non-terminal residue" evidence="2">
    <location>
        <position position="1"/>
    </location>
</feature>
<dbReference type="EMBL" id="CAJOBH010258609">
    <property type="protein sequence ID" value="CAF5152304.1"/>
    <property type="molecule type" value="Genomic_DNA"/>
</dbReference>
<reference evidence="2" key="1">
    <citation type="submission" date="2021-02" db="EMBL/GenBank/DDBJ databases">
        <authorList>
            <person name="Nowell W R."/>
        </authorList>
    </citation>
    <scope>NUCLEOTIDE SEQUENCE</scope>
</reference>
<evidence type="ECO:0000313" key="3">
    <source>
        <dbReference type="Proteomes" id="UP000681720"/>
    </source>
</evidence>
<accession>A0A8S3JIH9</accession>
<proteinExistence type="predicted"/>
<dbReference type="AlphaFoldDB" id="A0A8S3JIH9"/>
<protein>
    <submittedName>
        <fullName evidence="2">Uncharacterized protein</fullName>
    </submittedName>
</protein>
<name>A0A8S3JIH9_9BILA</name>
<sequence>SPRRKKSPRSRKSDHPSKIILEVVDVLNTVSDATPVPDSPTSEREISFNAKYATSVPKIETQLTSNEYNNTGDCIRTIFFVTDQTSNDNNNRSLTIEIDRMHLIEKDNNDEEYLEKLKYSTIKLLTDNENNKKTVEFTFEKRRGEVEQRIYLFDTIHDQK</sequence>
<dbReference type="EMBL" id="CAJOBJ010363163">
    <property type="protein sequence ID" value="CAF5219411.1"/>
    <property type="molecule type" value="Genomic_DNA"/>
</dbReference>
<dbReference type="Proteomes" id="UP000681720">
    <property type="component" value="Unassembled WGS sequence"/>
</dbReference>
<gene>
    <name evidence="1" type="ORF">BYL167_LOCUS72544</name>
    <name evidence="2" type="ORF">GIL414_LOCUS83468</name>
</gene>
<evidence type="ECO:0000313" key="1">
    <source>
        <dbReference type="EMBL" id="CAF5152304.1"/>
    </source>
</evidence>
<dbReference type="Proteomes" id="UP000681967">
    <property type="component" value="Unassembled WGS sequence"/>
</dbReference>
<comment type="caution">
    <text evidence="2">The sequence shown here is derived from an EMBL/GenBank/DDBJ whole genome shotgun (WGS) entry which is preliminary data.</text>
</comment>
<evidence type="ECO:0000313" key="2">
    <source>
        <dbReference type="EMBL" id="CAF5219411.1"/>
    </source>
</evidence>
<organism evidence="2 3">
    <name type="scientific">Rotaria magnacalcarata</name>
    <dbReference type="NCBI Taxonomy" id="392030"/>
    <lineage>
        <taxon>Eukaryota</taxon>
        <taxon>Metazoa</taxon>
        <taxon>Spiralia</taxon>
        <taxon>Gnathifera</taxon>
        <taxon>Rotifera</taxon>
        <taxon>Eurotatoria</taxon>
        <taxon>Bdelloidea</taxon>
        <taxon>Philodinida</taxon>
        <taxon>Philodinidae</taxon>
        <taxon>Rotaria</taxon>
    </lineage>
</organism>